<dbReference type="InterPro" id="IPR042277">
    <property type="entry name" value="IST1-like"/>
</dbReference>
<feature type="compositionally biased region" description="Basic and acidic residues" evidence="2">
    <location>
        <begin position="315"/>
        <end position="336"/>
    </location>
</feature>
<dbReference type="GO" id="GO:0015031">
    <property type="term" value="P:protein transport"/>
    <property type="evidence" value="ECO:0007669"/>
    <property type="project" value="InterPro"/>
</dbReference>
<evidence type="ECO:0000256" key="1">
    <source>
        <dbReference type="ARBA" id="ARBA00005536"/>
    </source>
</evidence>
<evidence type="ECO:0000256" key="2">
    <source>
        <dbReference type="SAM" id="MobiDB-lite"/>
    </source>
</evidence>
<dbReference type="AlphaFoldDB" id="A0A9E7I8R9"/>
<dbReference type="PANTHER" id="PTHR12161">
    <property type="entry name" value="IST1 FAMILY MEMBER"/>
    <property type="match status" value="1"/>
</dbReference>
<dbReference type="Gene3D" id="1.20.1260.60">
    <property type="entry name" value="Vacuolar protein sorting-associated protein Ist1"/>
    <property type="match status" value="1"/>
</dbReference>
<dbReference type="PANTHER" id="PTHR12161:SF16">
    <property type="entry name" value="REGULATOR OF VPS4 ACTIVITY IN THE MVB PATHWAY PROTEIN"/>
    <property type="match status" value="1"/>
</dbReference>
<organism evidence="3 4">
    <name type="scientific">Musa troglodytarum</name>
    <name type="common">fe'i banana</name>
    <dbReference type="NCBI Taxonomy" id="320322"/>
    <lineage>
        <taxon>Eukaryota</taxon>
        <taxon>Viridiplantae</taxon>
        <taxon>Streptophyta</taxon>
        <taxon>Embryophyta</taxon>
        <taxon>Tracheophyta</taxon>
        <taxon>Spermatophyta</taxon>
        <taxon>Magnoliopsida</taxon>
        <taxon>Liliopsida</taxon>
        <taxon>Zingiberales</taxon>
        <taxon>Musaceae</taxon>
        <taxon>Musa</taxon>
    </lineage>
</organism>
<dbReference type="EMBL" id="CP097511">
    <property type="protein sequence ID" value="URE43899.1"/>
    <property type="molecule type" value="Genomic_DNA"/>
</dbReference>
<dbReference type="Pfam" id="PF03398">
    <property type="entry name" value="Ist1"/>
    <property type="match status" value="1"/>
</dbReference>
<dbReference type="FunFam" id="1.20.1260.60:FF:000002">
    <property type="entry name" value="Vacuolar protein sorting-associated protein IST1"/>
    <property type="match status" value="1"/>
</dbReference>
<evidence type="ECO:0000313" key="4">
    <source>
        <dbReference type="Proteomes" id="UP001055439"/>
    </source>
</evidence>
<reference evidence="3" key="1">
    <citation type="submission" date="2022-05" db="EMBL/GenBank/DDBJ databases">
        <title>The Musa troglodytarum L. genome provides insights into the mechanism of non-climacteric behaviour and enrichment of carotenoids.</title>
        <authorList>
            <person name="Wang J."/>
        </authorList>
    </citation>
    <scope>NUCLEOTIDE SEQUENCE</scope>
    <source>
        <tissue evidence="3">Leaf</tissue>
    </source>
</reference>
<comment type="similarity">
    <text evidence="1">Belongs to the IST1 family.</text>
</comment>
<proteinExistence type="inferred from homology"/>
<feature type="compositionally biased region" description="Basic and acidic residues" evidence="2">
    <location>
        <begin position="440"/>
        <end position="459"/>
    </location>
</feature>
<dbReference type="OrthoDB" id="29853at2759"/>
<feature type="region of interest" description="Disordered" evidence="2">
    <location>
        <begin position="274"/>
        <end position="363"/>
    </location>
</feature>
<evidence type="ECO:0000313" key="3">
    <source>
        <dbReference type="EMBL" id="URE43899.1"/>
    </source>
</evidence>
<accession>A0A9E7I8R9</accession>
<feature type="compositionally biased region" description="Polar residues" evidence="2">
    <location>
        <begin position="397"/>
        <end position="407"/>
    </location>
</feature>
<protein>
    <submittedName>
        <fullName evidence="3">DUF292 domain containing protein</fullName>
    </submittedName>
</protein>
<feature type="region of interest" description="Disordered" evidence="2">
    <location>
        <begin position="379"/>
        <end position="475"/>
    </location>
</feature>
<dbReference type="InterPro" id="IPR005061">
    <property type="entry name" value="Ist1"/>
</dbReference>
<dbReference type="Proteomes" id="UP001055439">
    <property type="component" value="Chromosome 9"/>
</dbReference>
<sequence length="504" mass="55959">MGRKLDVLLGRSSRQMPMLKSLLSLTVSRLAVLRNRRQARCDQAREDVSQLLQLGHVDSALLRVEHVIKEQNMLDAFAMVEHYCHLLAERAVLLDHRECPEELREAIASLIFAASRCAELPELHKVRGIFSSKYGKEFACAALELRNDCCVNAKMIQKLSTAQPSLEIRHRVTKQIAAEKGLKLGCYDPSSDVSEMFQSKQTDEGYMTSLIQGDPVVKPPVDFTQDQFLPDENLWPSRHSHQKYNDAAGAAQAAFESAAYAAAAARAAVELCRSESRGTGSDDENKAGSHKRSAIKEAKTAKAETSAGTYGSDAEEGKKTKQKDLVREARFREKCIKQQRRPSSSSSDSSDEEDNMSWNGQHSAGINVKNILFDESGHEIGRNETGRHGSLARRTLNDGNEQPSRRGNNGHDGSAQRQFAASLEEEHGEEYDLLPPAYRRGKEIRSGEKKNNSLHEETNKVGLRSGTEGNNATYNSAENAYLDSVELRRPHLSSGKKPISVRTR</sequence>
<keyword evidence="4" id="KW-1185">Reference proteome</keyword>
<gene>
    <name evidence="3" type="ORF">MUK42_14363</name>
</gene>
<name>A0A9E7I8R9_9LILI</name>